<evidence type="ECO:0000256" key="2">
    <source>
        <dbReference type="ARBA" id="ARBA00022448"/>
    </source>
</evidence>
<evidence type="ECO:0000259" key="8">
    <source>
        <dbReference type="PROSITE" id="PS50928"/>
    </source>
</evidence>
<evidence type="ECO:0000256" key="6">
    <source>
        <dbReference type="ARBA" id="ARBA00023136"/>
    </source>
</evidence>
<gene>
    <name evidence="9" type="ORF">FDA94_34335</name>
</gene>
<keyword evidence="5 7" id="KW-1133">Transmembrane helix</keyword>
<dbReference type="Proteomes" id="UP000308705">
    <property type="component" value="Unassembled WGS sequence"/>
</dbReference>
<keyword evidence="3" id="KW-1003">Cell membrane</keyword>
<feature type="transmembrane region" description="Helical" evidence="7">
    <location>
        <begin position="238"/>
        <end position="263"/>
    </location>
</feature>
<dbReference type="PROSITE" id="PS50928">
    <property type="entry name" value="ABC_TM1"/>
    <property type="match status" value="1"/>
</dbReference>
<keyword evidence="4 7" id="KW-0812">Transmembrane</keyword>
<dbReference type="RefSeq" id="WP_137251221.1">
    <property type="nucleotide sequence ID" value="NZ_SZQA01000049.1"/>
</dbReference>
<evidence type="ECO:0000256" key="1">
    <source>
        <dbReference type="ARBA" id="ARBA00004651"/>
    </source>
</evidence>
<comment type="caution">
    <text evidence="9">The sequence shown here is derived from an EMBL/GenBank/DDBJ whole genome shotgun (WGS) entry which is preliminary data.</text>
</comment>
<organism evidence="9 10">
    <name type="scientific">Herbidospora galbida</name>
    <dbReference type="NCBI Taxonomy" id="2575442"/>
    <lineage>
        <taxon>Bacteria</taxon>
        <taxon>Bacillati</taxon>
        <taxon>Actinomycetota</taxon>
        <taxon>Actinomycetes</taxon>
        <taxon>Streptosporangiales</taxon>
        <taxon>Streptosporangiaceae</taxon>
        <taxon>Herbidospora</taxon>
    </lineage>
</organism>
<keyword evidence="10" id="KW-1185">Reference proteome</keyword>
<dbReference type="EMBL" id="SZQA01000049">
    <property type="protein sequence ID" value="TKK81068.1"/>
    <property type="molecule type" value="Genomic_DNA"/>
</dbReference>
<dbReference type="Gene3D" id="1.10.3720.10">
    <property type="entry name" value="MetI-like"/>
    <property type="match status" value="1"/>
</dbReference>
<proteinExistence type="inferred from homology"/>
<feature type="transmembrane region" description="Helical" evidence="7">
    <location>
        <begin position="136"/>
        <end position="162"/>
    </location>
</feature>
<dbReference type="CDD" id="cd06261">
    <property type="entry name" value="TM_PBP2"/>
    <property type="match status" value="1"/>
</dbReference>
<evidence type="ECO:0000256" key="3">
    <source>
        <dbReference type="ARBA" id="ARBA00022475"/>
    </source>
</evidence>
<feature type="transmembrane region" description="Helical" evidence="7">
    <location>
        <begin position="283"/>
        <end position="309"/>
    </location>
</feature>
<evidence type="ECO:0000256" key="7">
    <source>
        <dbReference type="RuleBase" id="RU363032"/>
    </source>
</evidence>
<accession>A0A4U3LXX3</accession>
<dbReference type="PANTHER" id="PTHR43163">
    <property type="entry name" value="DIPEPTIDE TRANSPORT SYSTEM PERMEASE PROTEIN DPPB-RELATED"/>
    <property type="match status" value="1"/>
</dbReference>
<dbReference type="PANTHER" id="PTHR43163:SF3">
    <property type="entry name" value="PEPTIDE ABC TRANSPORTER PERMEASE PROTEIN"/>
    <property type="match status" value="1"/>
</dbReference>
<reference evidence="9 10" key="1">
    <citation type="submission" date="2019-04" db="EMBL/GenBank/DDBJ databases">
        <title>Herbidospora sp. NEAU-GS14.nov., a novel actinomycete isolated from soil.</title>
        <authorList>
            <person name="Han L."/>
        </authorList>
    </citation>
    <scope>NUCLEOTIDE SEQUENCE [LARGE SCALE GENOMIC DNA]</scope>
    <source>
        <strain evidence="9 10">NEAU-GS14</strain>
    </source>
</reference>
<sequence length="315" mass="32545">MTGRGRFWFVGRRLLQAIPLTLVLLLLVFAMLKVVPGDPALQVAGPRASAATLQAIRVHLGLDQPVWLQFVHYLGRVATGDLGTTATGSTKVSTLIASGTPVTLVLLAVSTVFTVVIAGATALLAARRPDGLADRLINVVAAFGVGVPTFWLGIVLLAGVALPTGAFPIGGWGDTPATVLRAAVLPALALSVSVAPVLMASLRSGIVEARRSEYHAAAQAAGVRGWTLTRRFVLRNAAVPPVSLLAALTTLLLSGAVVVESTFGLPGLGLSLTQAAQNRDFNVIQGLTLVFSLAVVAVNLVGDVLVALLDPRVEV</sequence>
<dbReference type="Pfam" id="PF00528">
    <property type="entry name" value="BPD_transp_1"/>
    <property type="match status" value="1"/>
</dbReference>
<dbReference type="Pfam" id="PF19300">
    <property type="entry name" value="BPD_transp_1_N"/>
    <property type="match status" value="1"/>
</dbReference>
<dbReference type="InterPro" id="IPR045621">
    <property type="entry name" value="BPD_transp_1_N"/>
</dbReference>
<protein>
    <submittedName>
        <fullName evidence="9">ABC transporter permease</fullName>
    </submittedName>
</protein>
<dbReference type="SUPFAM" id="SSF161098">
    <property type="entry name" value="MetI-like"/>
    <property type="match status" value="1"/>
</dbReference>
<feature type="domain" description="ABC transmembrane type-1" evidence="8">
    <location>
        <begin position="100"/>
        <end position="302"/>
    </location>
</feature>
<dbReference type="GO" id="GO:0005886">
    <property type="term" value="C:plasma membrane"/>
    <property type="evidence" value="ECO:0007669"/>
    <property type="project" value="UniProtKB-SubCell"/>
</dbReference>
<keyword evidence="2 7" id="KW-0813">Transport</keyword>
<evidence type="ECO:0000313" key="10">
    <source>
        <dbReference type="Proteomes" id="UP000308705"/>
    </source>
</evidence>
<keyword evidence="6 7" id="KW-0472">Membrane</keyword>
<evidence type="ECO:0000256" key="5">
    <source>
        <dbReference type="ARBA" id="ARBA00022989"/>
    </source>
</evidence>
<name>A0A4U3LXX3_9ACTN</name>
<dbReference type="AlphaFoldDB" id="A0A4U3LXX3"/>
<feature type="transmembrane region" description="Helical" evidence="7">
    <location>
        <begin position="182"/>
        <end position="202"/>
    </location>
</feature>
<comment type="subcellular location">
    <subcellularLocation>
        <location evidence="1 7">Cell membrane</location>
        <topology evidence="1 7">Multi-pass membrane protein</topology>
    </subcellularLocation>
</comment>
<dbReference type="InterPro" id="IPR035906">
    <property type="entry name" value="MetI-like_sf"/>
</dbReference>
<feature type="transmembrane region" description="Helical" evidence="7">
    <location>
        <begin position="102"/>
        <end position="124"/>
    </location>
</feature>
<dbReference type="OrthoDB" id="9778910at2"/>
<dbReference type="GO" id="GO:0055085">
    <property type="term" value="P:transmembrane transport"/>
    <property type="evidence" value="ECO:0007669"/>
    <property type="project" value="InterPro"/>
</dbReference>
<comment type="similarity">
    <text evidence="7">Belongs to the binding-protein-dependent transport system permease family.</text>
</comment>
<dbReference type="InterPro" id="IPR000515">
    <property type="entry name" value="MetI-like"/>
</dbReference>
<evidence type="ECO:0000256" key="4">
    <source>
        <dbReference type="ARBA" id="ARBA00022692"/>
    </source>
</evidence>
<evidence type="ECO:0000313" key="9">
    <source>
        <dbReference type="EMBL" id="TKK81068.1"/>
    </source>
</evidence>